<dbReference type="Pfam" id="PF10184">
    <property type="entry name" value="DUF2358"/>
    <property type="match status" value="1"/>
</dbReference>
<comment type="similarity">
    <text evidence="1">Belongs to the HEBP family.</text>
</comment>
<evidence type="ECO:0000313" key="3">
    <source>
        <dbReference type="Proteomes" id="UP000029981"/>
    </source>
</evidence>
<dbReference type="Gramene" id="KGN65405">
    <property type="protein sequence ID" value="KGN65405"/>
    <property type="gene ID" value="Csa_1G414240"/>
</dbReference>
<dbReference type="InterPro" id="IPR006917">
    <property type="entry name" value="SOUL_heme-bd"/>
</dbReference>
<dbReference type="PANTHER" id="PTHR34123:SF1">
    <property type="entry name" value="OS04G0578200 PROTEIN"/>
    <property type="match status" value="1"/>
</dbReference>
<dbReference type="InterPro" id="IPR018790">
    <property type="entry name" value="DUF2358"/>
</dbReference>
<dbReference type="STRING" id="3659.A0A0A0LU04"/>
<dbReference type="OMA" id="WAPRVAY"/>
<reference evidence="2 3" key="4">
    <citation type="journal article" date="2011" name="BMC Genomics">
        <title>RNA-Seq improves annotation of protein-coding genes in the cucumber genome.</title>
        <authorList>
            <person name="Li Z."/>
            <person name="Zhang Z."/>
            <person name="Yan P."/>
            <person name="Huang S."/>
            <person name="Fei Z."/>
            <person name="Lin K."/>
        </authorList>
    </citation>
    <scope>NUCLEOTIDE SEQUENCE [LARGE SCALE GENOMIC DNA]</scope>
    <source>
        <strain evidence="3">cv. 9930</strain>
    </source>
</reference>
<dbReference type="Pfam" id="PF04832">
    <property type="entry name" value="SOUL"/>
    <property type="match status" value="1"/>
</dbReference>
<dbReference type="OrthoDB" id="44820at2759"/>
<dbReference type="Proteomes" id="UP000029981">
    <property type="component" value="Chromosome 1"/>
</dbReference>
<reference evidence="2 3" key="3">
    <citation type="journal article" date="2010" name="BMC Genomics">
        <title>Transcriptome sequencing and comparative analysis of cucumber flowers with different sex types.</title>
        <authorList>
            <person name="Guo S."/>
            <person name="Zheng Y."/>
            <person name="Joung J.G."/>
            <person name="Liu S."/>
            <person name="Zhang Z."/>
            <person name="Crasta O.R."/>
            <person name="Sobral B.W."/>
            <person name="Xu Y."/>
            <person name="Huang S."/>
            <person name="Fei Z."/>
        </authorList>
    </citation>
    <scope>NUCLEOTIDE SEQUENCE [LARGE SCALE GENOMIC DNA]</scope>
    <source>
        <strain evidence="3">cv. 9930</strain>
    </source>
</reference>
<proteinExistence type="inferred from homology"/>
<accession>A0A0A0LU04</accession>
<dbReference type="SUPFAM" id="SSF55136">
    <property type="entry name" value="Probable bacterial effector-binding domain"/>
    <property type="match status" value="1"/>
</dbReference>
<dbReference type="Gene3D" id="3.20.80.10">
    <property type="entry name" value="Regulatory factor, effector binding domain"/>
    <property type="match status" value="1"/>
</dbReference>
<keyword evidence="3" id="KW-1185">Reference proteome</keyword>
<reference evidence="2 3" key="1">
    <citation type="journal article" date="2009" name="Nat. Genet.">
        <title>The genome of the cucumber, Cucumis sativus L.</title>
        <authorList>
            <person name="Huang S."/>
            <person name="Li R."/>
            <person name="Zhang Z."/>
            <person name="Li L."/>
            <person name="Gu X."/>
            <person name="Fan W."/>
            <person name="Lucas W.J."/>
            <person name="Wang X."/>
            <person name="Xie B."/>
            <person name="Ni P."/>
            <person name="Ren Y."/>
            <person name="Zhu H."/>
            <person name="Li J."/>
            <person name="Lin K."/>
            <person name="Jin W."/>
            <person name="Fei Z."/>
            <person name="Li G."/>
            <person name="Staub J."/>
            <person name="Kilian A."/>
            <person name="van der Vossen E.A."/>
            <person name="Wu Y."/>
            <person name="Guo J."/>
            <person name="He J."/>
            <person name="Jia Z."/>
            <person name="Ren Y."/>
            <person name="Tian G."/>
            <person name="Lu Y."/>
            <person name="Ruan J."/>
            <person name="Qian W."/>
            <person name="Wang M."/>
            <person name="Huang Q."/>
            <person name="Li B."/>
            <person name="Xuan Z."/>
            <person name="Cao J."/>
            <person name="Asan"/>
            <person name="Wu Z."/>
            <person name="Zhang J."/>
            <person name="Cai Q."/>
            <person name="Bai Y."/>
            <person name="Zhao B."/>
            <person name="Han Y."/>
            <person name="Li Y."/>
            <person name="Li X."/>
            <person name="Wang S."/>
            <person name="Shi Q."/>
            <person name="Liu S."/>
            <person name="Cho W.K."/>
            <person name="Kim J.Y."/>
            <person name="Xu Y."/>
            <person name="Heller-Uszynska K."/>
            <person name="Miao H."/>
            <person name="Cheng Z."/>
            <person name="Zhang S."/>
            <person name="Wu J."/>
            <person name="Yang Y."/>
            <person name="Kang H."/>
            <person name="Li M."/>
            <person name="Liang H."/>
            <person name="Ren X."/>
            <person name="Shi Z."/>
            <person name="Wen M."/>
            <person name="Jian M."/>
            <person name="Yang H."/>
            <person name="Zhang G."/>
            <person name="Yang Z."/>
            <person name="Chen R."/>
            <person name="Liu S."/>
            <person name="Li J."/>
            <person name="Ma L."/>
            <person name="Liu H."/>
            <person name="Zhou Y."/>
            <person name="Zhao J."/>
            <person name="Fang X."/>
            <person name="Li G."/>
            <person name="Fang L."/>
            <person name="Li Y."/>
            <person name="Liu D."/>
            <person name="Zheng H."/>
            <person name="Zhang Y."/>
            <person name="Qin N."/>
            <person name="Li Z."/>
            <person name="Yang G."/>
            <person name="Yang S."/>
            <person name="Bolund L."/>
            <person name="Kristiansen K."/>
            <person name="Zheng H."/>
            <person name="Li S."/>
            <person name="Zhang X."/>
            <person name="Yang H."/>
            <person name="Wang J."/>
            <person name="Sun R."/>
            <person name="Zhang B."/>
            <person name="Jiang S."/>
            <person name="Wang J."/>
            <person name="Du Y."/>
            <person name="Li S."/>
        </authorList>
    </citation>
    <scope>NUCLEOTIDE SEQUENCE [LARGE SCALE GENOMIC DNA]</scope>
    <source>
        <strain evidence="3">cv. 9930</strain>
    </source>
</reference>
<gene>
    <name evidence="2" type="ORF">Csa_1G414240</name>
</gene>
<dbReference type="InterPro" id="IPR011256">
    <property type="entry name" value="Reg_factor_effector_dom_sf"/>
</dbReference>
<name>A0A0A0LU04_CUCSA</name>
<dbReference type="AlphaFoldDB" id="A0A0A0LU04"/>
<dbReference type="KEGG" id="csv:101205468"/>
<protein>
    <recommendedName>
        <fullName evidence="4">SOUL heme-binding protein</fullName>
    </recommendedName>
</protein>
<organism evidence="2 3">
    <name type="scientific">Cucumis sativus</name>
    <name type="common">Cucumber</name>
    <dbReference type="NCBI Taxonomy" id="3659"/>
    <lineage>
        <taxon>Eukaryota</taxon>
        <taxon>Viridiplantae</taxon>
        <taxon>Streptophyta</taxon>
        <taxon>Embryophyta</taxon>
        <taxon>Tracheophyta</taxon>
        <taxon>Spermatophyta</taxon>
        <taxon>Magnoliopsida</taxon>
        <taxon>eudicotyledons</taxon>
        <taxon>Gunneridae</taxon>
        <taxon>Pentapetalae</taxon>
        <taxon>rosids</taxon>
        <taxon>fabids</taxon>
        <taxon>Cucurbitales</taxon>
        <taxon>Cucurbitaceae</taxon>
        <taxon>Benincaseae</taxon>
        <taxon>Cucumis</taxon>
    </lineage>
</organism>
<evidence type="ECO:0000256" key="1">
    <source>
        <dbReference type="ARBA" id="ARBA00009817"/>
    </source>
</evidence>
<evidence type="ECO:0008006" key="4">
    <source>
        <dbReference type="Google" id="ProtNLM"/>
    </source>
</evidence>
<sequence>MAPAQVLSIPTASFGFRARTSDGPTRTIAAAITQKPHNHNHNQDLVVGSKLAAADHPHRRPTKSRVDVDQLVKFLYDDLHHVFDEQGIDPTAYDEEIEFRDPITKYGDIRGYLLNIALLRQFFSPQIILHWVKKTGPYEITTRWTAAMKFALLPWKPECVLTGTSIMTINPNTGKFCRHVDLWDSVQNNDYFSIEGLWDVFKQFRFYETPELELPKYQTLKRTENYEVRKYGPFAAAERSGENLFECVNSIGGWGDCKEDDRIMELRNKGGIAAVLNFSGKATEEKVKNKAKELRHYLKKDGLKSVNNNSCLLVRYNDSNHTWSFVMRNEVLIWLQDFSI</sequence>
<dbReference type="EMBL" id="CM002922">
    <property type="protein sequence ID" value="KGN65405.1"/>
    <property type="molecule type" value="Genomic_DNA"/>
</dbReference>
<reference evidence="2 3" key="2">
    <citation type="journal article" date="2009" name="PLoS ONE">
        <title>An integrated genetic and cytogenetic map of the cucumber genome.</title>
        <authorList>
            <person name="Ren Y."/>
            <person name="Zhang Z."/>
            <person name="Liu J."/>
            <person name="Staub J.E."/>
            <person name="Han Y."/>
            <person name="Cheng Z."/>
            <person name="Li X."/>
            <person name="Lu J."/>
            <person name="Miao H."/>
            <person name="Kang H."/>
            <person name="Xie B."/>
            <person name="Gu X."/>
            <person name="Wang X."/>
            <person name="Du Y."/>
            <person name="Jin W."/>
            <person name="Huang S."/>
        </authorList>
    </citation>
    <scope>NUCLEOTIDE SEQUENCE [LARGE SCALE GENOMIC DNA]</scope>
    <source>
        <strain evidence="3">cv. 9930</strain>
    </source>
</reference>
<dbReference type="PANTHER" id="PTHR34123">
    <property type="entry name" value="OS04G0578200 PROTEIN"/>
    <property type="match status" value="1"/>
</dbReference>
<evidence type="ECO:0000313" key="2">
    <source>
        <dbReference type="EMBL" id="KGN65405.1"/>
    </source>
</evidence>